<name>A0A397IUH0_9GLOM</name>
<accession>A0A397IUH0</accession>
<keyword evidence="3" id="KW-1185">Reference proteome</keyword>
<evidence type="ECO:0000256" key="1">
    <source>
        <dbReference type="SAM" id="MobiDB-lite"/>
    </source>
</evidence>
<feature type="region of interest" description="Disordered" evidence="1">
    <location>
        <begin position="1"/>
        <end position="33"/>
    </location>
</feature>
<dbReference type="Proteomes" id="UP000266861">
    <property type="component" value="Unassembled WGS sequence"/>
</dbReference>
<sequence>MCNSNHQNRKNNLNNSNNGKSNSNDASEGDDDDESDYLMKNIWRNLLHNWLIFDLWDKCLVFFESLQKIESADEVCEILSQEVSHLQEYMLNVPRFIDG</sequence>
<reference evidence="2 3" key="1">
    <citation type="submission" date="2018-08" db="EMBL/GenBank/DDBJ databases">
        <title>Genome and evolution of the arbuscular mycorrhizal fungus Diversispora epigaea (formerly Glomus versiforme) and its bacterial endosymbionts.</title>
        <authorList>
            <person name="Sun X."/>
            <person name="Fei Z."/>
            <person name="Harrison M."/>
        </authorList>
    </citation>
    <scope>NUCLEOTIDE SEQUENCE [LARGE SCALE GENOMIC DNA]</scope>
    <source>
        <strain evidence="2 3">IT104</strain>
    </source>
</reference>
<gene>
    <name evidence="2" type="ORF">Glove_165g28</name>
</gene>
<evidence type="ECO:0000313" key="2">
    <source>
        <dbReference type="EMBL" id="RHZ78362.1"/>
    </source>
</evidence>
<protein>
    <submittedName>
        <fullName evidence="2">Uncharacterized protein</fullName>
    </submittedName>
</protein>
<dbReference type="AlphaFoldDB" id="A0A397IUH0"/>
<dbReference type="EMBL" id="PQFF01000155">
    <property type="protein sequence ID" value="RHZ78362.1"/>
    <property type="molecule type" value="Genomic_DNA"/>
</dbReference>
<organism evidence="2 3">
    <name type="scientific">Diversispora epigaea</name>
    <dbReference type="NCBI Taxonomy" id="1348612"/>
    <lineage>
        <taxon>Eukaryota</taxon>
        <taxon>Fungi</taxon>
        <taxon>Fungi incertae sedis</taxon>
        <taxon>Mucoromycota</taxon>
        <taxon>Glomeromycotina</taxon>
        <taxon>Glomeromycetes</taxon>
        <taxon>Diversisporales</taxon>
        <taxon>Diversisporaceae</taxon>
        <taxon>Diversispora</taxon>
    </lineage>
</organism>
<evidence type="ECO:0000313" key="3">
    <source>
        <dbReference type="Proteomes" id="UP000266861"/>
    </source>
</evidence>
<feature type="compositionally biased region" description="Low complexity" evidence="1">
    <location>
        <begin position="1"/>
        <end position="26"/>
    </location>
</feature>
<dbReference type="OrthoDB" id="642895at2759"/>
<proteinExistence type="predicted"/>
<comment type="caution">
    <text evidence="2">The sequence shown here is derived from an EMBL/GenBank/DDBJ whole genome shotgun (WGS) entry which is preliminary data.</text>
</comment>